<proteinExistence type="predicted"/>
<protein>
    <submittedName>
        <fullName evidence="2">Uncharacterized protein</fullName>
    </submittedName>
</protein>
<name>A0AA46SD10_9NOCA</name>
<evidence type="ECO:0000313" key="2">
    <source>
        <dbReference type="EMBL" id="UYF93587.1"/>
    </source>
</evidence>
<gene>
    <name evidence="2" type="ORF">OCS65_24650</name>
</gene>
<organism evidence="2 3">
    <name type="scientific">Rhodococcus aetherivorans</name>
    <dbReference type="NCBI Taxonomy" id="191292"/>
    <lineage>
        <taxon>Bacteria</taxon>
        <taxon>Bacillati</taxon>
        <taxon>Actinomycetota</taxon>
        <taxon>Actinomycetes</taxon>
        <taxon>Mycobacteriales</taxon>
        <taxon>Nocardiaceae</taxon>
        <taxon>Rhodococcus</taxon>
    </lineage>
</organism>
<accession>A0AA46SD10</accession>
<keyword evidence="1" id="KW-0472">Membrane</keyword>
<sequence>MVMMTGVLAGNVALGGATAFVVIAAPTAGLDIASVSFVVAACACGSILFRLTCALIVDRRGSDPFPVAWMMMVAGGGGVSFCWRQGFPEHLSPD</sequence>
<dbReference type="AlphaFoldDB" id="A0AA46SD10"/>
<dbReference type="GeneID" id="83623676"/>
<reference evidence="2" key="1">
    <citation type="submission" date="2022-09" db="EMBL/GenBank/DDBJ databases">
        <title>The genome sequence of Rhodococcus aetherivorans N1.</title>
        <authorList>
            <person name="Jiang W."/>
        </authorList>
    </citation>
    <scope>NUCLEOTIDE SEQUENCE</scope>
    <source>
        <strain evidence="2">N1</strain>
    </source>
</reference>
<feature type="transmembrane region" description="Helical" evidence="1">
    <location>
        <begin position="69"/>
        <end position="87"/>
    </location>
</feature>
<dbReference type="RefSeq" id="WP_006942924.1">
    <property type="nucleotide sequence ID" value="NZ_CP106982.1"/>
</dbReference>
<evidence type="ECO:0000256" key="1">
    <source>
        <dbReference type="SAM" id="Phobius"/>
    </source>
</evidence>
<keyword evidence="1" id="KW-0812">Transmembrane</keyword>
<keyword evidence="1" id="KW-1133">Transmembrane helix</keyword>
<dbReference type="Proteomes" id="UP001163947">
    <property type="component" value="Chromosome"/>
</dbReference>
<feature type="transmembrane region" description="Helical" evidence="1">
    <location>
        <begin position="34"/>
        <end position="57"/>
    </location>
</feature>
<dbReference type="EMBL" id="CP106982">
    <property type="protein sequence ID" value="UYF93587.1"/>
    <property type="molecule type" value="Genomic_DNA"/>
</dbReference>
<evidence type="ECO:0000313" key="3">
    <source>
        <dbReference type="Proteomes" id="UP001163947"/>
    </source>
</evidence>